<gene>
    <name evidence="1" type="ORF">QO006_002837</name>
</gene>
<evidence type="ECO:0000313" key="2">
    <source>
        <dbReference type="Proteomes" id="UP001232163"/>
    </source>
</evidence>
<sequence length="56" mass="5982">MLEALGVLNDAVLVQAFTNATSKVMIRVMRNGMNPPDSIIATKGFAQAMNAVNSCR</sequence>
<keyword evidence="2" id="KW-1185">Reference proteome</keyword>
<dbReference type="Proteomes" id="UP001232163">
    <property type="component" value="Unassembled WGS sequence"/>
</dbReference>
<protein>
    <submittedName>
        <fullName evidence="1">Uncharacterized protein</fullName>
    </submittedName>
</protein>
<evidence type="ECO:0000313" key="1">
    <source>
        <dbReference type="EMBL" id="MDP9765386.1"/>
    </source>
</evidence>
<name>A0ABT9MG03_9DEIO</name>
<dbReference type="RefSeq" id="WP_307467337.1">
    <property type="nucleotide sequence ID" value="NZ_JAURUR010000011.1"/>
</dbReference>
<comment type="caution">
    <text evidence="1">The sequence shown here is derived from an EMBL/GenBank/DDBJ whole genome shotgun (WGS) entry which is preliminary data.</text>
</comment>
<dbReference type="EMBL" id="JAURUR010000011">
    <property type="protein sequence ID" value="MDP9765386.1"/>
    <property type="molecule type" value="Genomic_DNA"/>
</dbReference>
<proteinExistence type="predicted"/>
<accession>A0ABT9MG03</accession>
<organism evidence="1 2">
    <name type="scientific">Deinococcus enclensis</name>
    <dbReference type="NCBI Taxonomy" id="1049582"/>
    <lineage>
        <taxon>Bacteria</taxon>
        <taxon>Thermotogati</taxon>
        <taxon>Deinococcota</taxon>
        <taxon>Deinococci</taxon>
        <taxon>Deinococcales</taxon>
        <taxon>Deinococcaceae</taxon>
        <taxon>Deinococcus</taxon>
    </lineage>
</organism>
<reference evidence="1 2" key="1">
    <citation type="submission" date="2023-07" db="EMBL/GenBank/DDBJ databases">
        <title>Genomic Encyclopedia of Type Strains, Phase IV (KMG-IV): sequencing the most valuable type-strain genomes for metagenomic binning, comparative biology and taxonomic classification.</title>
        <authorList>
            <person name="Goeker M."/>
        </authorList>
    </citation>
    <scope>NUCLEOTIDE SEQUENCE [LARGE SCALE GENOMIC DNA]</scope>
    <source>
        <strain evidence="1 2">NIO-1023</strain>
    </source>
</reference>